<proteinExistence type="predicted"/>
<dbReference type="Proteomes" id="UP001293254">
    <property type="component" value="Unassembled WGS sequence"/>
</dbReference>
<accession>A0AAE1XQ11</accession>
<evidence type="ECO:0000313" key="2">
    <source>
        <dbReference type="EMBL" id="KAK4415482.1"/>
    </source>
</evidence>
<dbReference type="AlphaFoldDB" id="A0AAE1XQ11"/>
<reference evidence="2" key="2">
    <citation type="journal article" date="2024" name="Plant">
        <title>Genomic evolution and insights into agronomic trait innovations of Sesamum species.</title>
        <authorList>
            <person name="Miao H."/>
            <person name="Wang L."/>
            <person name="Qu L."/>
            <person name="Liu H."/>
            <person name="Sun Y."/>
            <person name="Le M."/>
            <person name="Wang Q."/>
            <person name="Wei S."/>
            <person name="Zheng Y."/>
            <person name="Lin W."/>
            <person name="Duan Y."/>
            <person name="Cao H."/>
            <person name="Xiong S."/>
            <person name="Wang X."/>
            <person name="Wei L."/>
            <person name="Li C."/>
            <person name="Ma Q."/>
            <person name="Ju M."/>
            <person name="Zhao R."/>
            <person name="Li G."/>
            <person name="Mu C."/>
            <person name="Tian Q."/>
            <person name="Mei H."/>
            <person name="Zhang T."/>
            <person name="Gao T."/>
            <person name="Zhang H."/>
        </authorList>
    </citation>
    <scope>NUCLEOTIDE SEQUENCE</scope>
    <source>
        <strain evidence="2">3651</strain>
    </source>
</reference>
<comment type="caution">
    <text evidence="2">The sequence shown here is derived from an EMBL/GenBank/DDBJ whole genome shotgun (WGS) entry which is preliminary data.</text>
</comment>
<protein>
    <submittedName>
        <fullName evidence="2">Uncharacterized protein</fullName>
    </submittedName>
</protein>
<feature type="region of interest" description="Disordered" evidence="1">
    <location>
        <begin position="1"/>
        <end position="78"/>
    </location>
</feature>
<name>A0AAE1XQ11_9LAMI</name>
<sequence>MVVGAKSDGGGGEGPRRPKSPPKRTVTSSPQKRRGGRRLIPALAEEKRRKSSPQKKGGDVASPPPSLQNRGDDVAPGIGGWRLSPAAFAASHPLPKLGLTFRIGRSQGPIEGKAHEAQKL</sequence>
<keyword evidence="3" id="KW-1185">Reference proteome</keyword>
<evidence type="ECO:0000313" key="3">
    <source>
        <dbReference type="Proteomes" id="UP001293254"/>
    </source>
</evidence>
<gene>
    <name evidence="2" type="ORF">Salat_2655600</name>
</gene>
<reference evidence="2" key="1">
    <citation type="submission" date="2020-06" db="EMBL/GenBank/DDBJ databases">
        <authorList>
            <person name="Li T."/>
            <person name="Hu X."/>
            <person name="Zhang T."/>
            <person name="Song X."/>
            <person name="Zhang H."/>
            <person name="Dai N."/>
            <person name="Sheng W."/>
            <person name="Hou X."/>
            <person name="Wei L."/>
        </authorList>
    </citation>
    <scope>NUCLEOTIDE SEQUENCE</scope>
    <source>
        <strain evidence="2">3651</strain>
        <tissue evidence="2">Leaf</tissue>
    </source>
</reference>
<dbReference type="EMBL" id="JACGWO010000011">
    <property type="protein sequence ID" value="KAK4415482.1"/>
    <property type="molecule type" value="Genomic_DNA"/>
</dbReference>
<organism evidence="2 3">
    <name type="scientific">Sesamum alatum</name>
    <dbReference type="NCBI Taxonomy" id="300844"/>
    <lineage>
        <taxon>Eukaryota</taxon>
        <taxon>Viridiplantae</taxon>
        <taxon>Streptophyta</taxon>
        <taxon>Embryophyta</taxon>
        <taxon>Tracheophyta</taxon>
        <taxon>Spermatophyta</taxon>
        <taxon>Magnoliopsida</taxon>
        <taxon>eudicotyledons</taxon>
        <taxon>Gunneridae</taxon>
        <taxon>Pentapetalae</taxon>
        <taxon>asterids</taxon>
        <taxon>lamiids</taxon>
        <taxon>Lamiales</taxon>
        <taxon>Pedaliaceae</taxon>
        <taxon>Sesamum</taxon>
    </lineage>
</organism>
<evidence type="ECO:0000256" key="1">
    <source>
        <dbReference type="SAM" id="MobiDB-lite"/>
    </source>
</evidence>